<feature type="domain" description="F-box" evidence="2">
    <location>
        <begin position="29"/>
        <end position="89"/>
    </location>
</feature>
<comment type="caution">
    <text evidence="3">The sequence shown here is derived from an EMBL/GenBank/DDBJ whole genome shotgun (WGS) entry which is preliminary data.</text>
</comment>
<accession>A0AAN8ZBV3</accession>
<dbReference type="EMBL" id="JBAMMX010000008">
    <property type="protein sequence ID" value="KAK6934679.1"/>
    <property type="molecule type" value="Genomic_DNA"/>
</dbReference>
<dbReference type="PROSITE" id="PS50181">
    <property type="entry name" value="FBOX"/>
    <property type="match status" value="1"/>
</dbReference>
<evidence type="ECO:0000256" key="1">
    <source>
        <dbReference type="SAM" id="MobiDB-lite"/>
    </source>
</evidence>
<dbReference type="Pfam" id="PF08387">
    <property type="entry name" value="FBD"/>
    <property type="match status" value="1"/>
</dbReference>
<protein>
    <submittedName>
        <fullName evidence="3">FBD domain</fullName>
    </submittedName>
</protein>
<dbReference type="Pfam" id="PF00646">
    <property type="entry name" value="F-box"/>
    <property type="match status" value="1"/>
</dbReference>
<gene>
    <name evidence="3" type="ORF">RJ641_034834</name>
</gene>
<dbReference type="InterPro" id="IPR001810">
    <property type="entry name" value="F-box_dom"/>
</dbReference>
<proteinExistence type="predicted"/>
<dbReference type="InterPro" id="IPR032675">
    <property type="entry name" value="LRR_dom_sf"/>
</dbReference>
<keyword evidence="4" id="KW-1185">Reference proteome</keyword>
<dbReference type="PANTHER" id="PTHR31900:SF30">
    <property type="entry name" value="SUPERFAMILY PROTEIN, PUTATIVE-RELATED"/>
    <property type="match status" value="1"/>
</dbReference>
<dbReference type="CDD" id="cd22160">
    <property type="entry name" value="F-box_AtFBL13-like"/>
    <property type="match status" value="1"/>
</dbReference>
<dbReference type="Proteomes" id="UP001370490">
    <property type="component" value="Unassembled WGS sequence"/>
</dbReference>
<dbReference type="SMART" id="SM00579">
    <property type="entry name" value="FBD"/>
    <property type="match status" value="1"/>
</dbReference>
<dbReference type="InterPro" id="IPR006566">
    <property type="entry name" value="FBD"/>
</dbReference>
<dbReference type="InterPro" id="IPR050232">
    <property type="entry name" value="FBL13/AtMIF1-like"/>
</dbReference>
<dbReference type="InterPro" id="IPR036047">
    <property type="entry name" value="F-box-like_dom_sf"/>
</dbReference>
<feature type="region of interest" description="Disordered" evidence="1">
    <location>
        <begin position="6"/>
        <end position="30"/>
    </location>
</feature>
<dbReference type="PANTHER" id="PTHR31900">
    <property type="entry name" value="F-BOX/RNI SUPERFAMILY PROTEIN-RELATED"/>
    <property type="match status" value="1"/>
</dbReference>
<dbReference type="InterPro" id="IPR053781">
    <property type="entry name" value="F-box_AtFBL13-like"/>
</dbReference>
<evidence type="ECO:0000313" key="4">
    <source>
        <dbReference type="Proteomes" id="UP001370490"/>
    </source>
</evidence>
<dbReference type="Gene3D" id="3.80.10.10">
    <property type="entry name" value="Ribonuclease Inhibitor"/>
    <property type="match status" value="1"/>
</dbReference>
<evidence type="ECO:0000313" key="3">
    <source>
        <dbReference type="EMBL" id="KAK6934679.1"/>
    </source>
</evidence>
<feature type="compositionally biased region" description="Basic and acidic residues" evidence="1">
    <location>
        <begin position="13"/>
        <end position="30"/>
    </location>
</feature>
<evidence type="ECO:0000259" key="2">
    <source>
        <dbReference type="PROSITE" id="PS50181"/>
    </source>
</evidence>
<sequence>MWLLHFPSGKSMDQSKDKKPKIEAGEDGKDRLSNLPDALITRILSHLPIKEAVRTSVLSTKWERKWMAITNISLDDSLLNYGDRRFKKAYFMNVVDNILLRIGSSSIEDFSLACRGKYPECRVSTWISAVIRHRVQRLDICLLENEPFTLPRCLMTSDSLRDLRLDGCCQLKVPSSTRFSSLKFLSLERVTIFYLCGTADSTEILLQFPVLEHFSCRDCKWLNLKVVSIDSPALKNFTMRSSSAFMKMRRLDYPLDLKFNIYAIDLTTLVYYGDFSEEFTLPTPLGIVDADVNVGYDYISSNLNWERQLGLRAYTHLQKLSGVRYLTLVALTFKGVTETEEGSLTMVPKCIVSSLKFIKIRHFDAKGFDSLNFLLKHARVLETIHITFIESWKLKQRQRKKIEKFKMKILAMPKRSRSAKFIFSLEKFR</sequence>
<dbReference type="AlphaFoldDB" id="A0AAN8ZBV3"/>
<organism evidence="3 4">
    <name type="scientific">Dillenia turbinata</name>
    <dbReference type="NCBI Taxonomy" id="194707"/>
    <lineage>
        <taxon>Eukaryota</taxon>
        <taxon>Viridiplantae</taxon>
        <taxon>Streptophyta</taxon>
        <taxon>Embryophyta</taxon>
        <taxon>Tracheophyta</taxon>
        <taxon>Spermatophyta</taxon>
        <taxon>Magnoliopsida</taxon>
        <taxon>eudicotyledons</taxon>
        <taxon>Gunneridae</taxon>
        <taxon>Pentapetalae</taxon>
        <taxon>Dilleniales</taxon>
        <taxon>Dilleniaceae</taxon>
        <taxon>Dillenia</taxon>
    </lineage>
</organism>
<name>A0AAN8ZBV3_9MAGN</name>
<reference evidence="3 4" key="1">
    <citation type="submission" date="2023-12" db="EMBL/GenBank/DDBJ databases">
        <title>A high-quality genome assembly for Dillenia turbinata (Dilleniales).</title>
        <authorList>
            <person name="Chanderbali A."/>
        </authorList>
    </citation>
    <scope>NUCLEOTIDE SEQUENCE [LARGE SCALE GENOMIC DNA]</scope>
    <source>
        <strain evidence="3">LSX21</strain>
        <tissue evidence="3">Leaf</tissue>
    </source>
</reference>
<dbReference type="SUPFAM" id="SSF81383">
    <property type="entry name" value="F-box domain"/>
    <property type="match status" value="1"/>
</dbReference>